<dbReference type="Gene3D" id="1.10.238.10">
    <property type="entry name" value="EF-hand"/>
    <property type="match status" value="1"/>
</dbReference>
<dbReference type="Gene3D" id="1.10.510.10">
    <property type="entry name" value="Transferase(Phosphotransferase) domain 1"/>
    <property type="match status" value="1"/>
</dbReference>
<dbReference type="PANTHER" id="PTHR23257">
    <property type="entry name" value="SERINE-THREONINE PROTEIN KINASE"/>
    <property type="match status" value="1"/>
</dbReference>
<dbReference type="PANTHER" id="PTHR23257:SF842">
    <property type="entry name" value="KINASE SUPERFAMILY WITH OCTICOSAPEPTIDE_PHOX_BEM1P DOMAIN-CONTAINING PROTEIN"/>
    <property type="match status" value="1"/>
</dbReference>
<sequence length="165" mass="18345">MALVWIDLEMTGEGKIIPLSEAPYKDAAERTASGNLPLNAFLSEWALMTLLNPNRSLANLIYVGYNGSPASAIHVTRRRSVDRKRKKTERNTKDFWREAQILSALHHPNVVALYGVVPDGAGGTLATVTEYMVNGSLRHALLKKNRSLDRRRKLIIAMDAAFGME</sequence>
<dbReference type="Proteomes" id="UP000290289">
    <property type="component" value="Chromosome 10"/>
</dbReference>
<dbReference type="GO" id="GO:0007165">
    <property type="term" value="P:signal transduction"/>
    <property type="evidence" value="ECO:0007669"/>
    <property type="project" value="TreeGrafter"/>
</dbReference>
<dbReference type="InterPro" id="IPR013566">
    <property type="entry name" value="EF_hand_assoc_1"/>
</dbReference>
<protein>
    <recommendedName>
        <fullName evidence="1">Protein kinase domain-containing protein</fullName>
    </recommendedName>
</protein>
<dbReference type="STRING" id="3750.A0A498IUU0"/>
<organism evidence="2 3">
    <name type="scientific">Malus domestica</name>
    <name type="common">Apple</name>
    <name type="synonym">Pyrus malus</name>
    <dbReference type="NCBI Taxonomy" id="3750"/>
    <lineage>
        <taxon>Eukaryota</taxon>
        <taxon>Viridiplantae</taxon>
        <taxon>Streptophyta</taxon>
        <taxon>Embryophyta</taxon>
        <taxon>Tracheophyta</taxon>
        <taxon>Spermatophyta</taxon>
        <taxon>Magnoliopsida</taxon>
        <taxon>eudicotyledons</taxon>
        <taxon>Gunneridae</taxon>
        <taxon>Pentapetalae</taxon>
        <taxon>rosids</taxon>
        <taxon>fabids</taxon>
        <taxon>Rosales</taxon>
        <taxon>Rosaceae</taxon>
        <taxon>Amygdaloideae</taxon>
        <taxon>Maleae</taxon>
        <taxon>Malus</taxon>
    </lineage>
</organism>
<dbReference type="InterPro" id="IPR000719">
    <property type="entry name" value="Prot_kinase_dom"/>
</dbReference>
<gene>
    <name evidence="2" type="ORF">DVH24_028648</name>
</gene>
<keyword evidence="3" id="KW-1185">Reference proteome</keyword>
<dbReference type="GO" id="GO:0005737">
    <property type="term" value="C:cytoplasm"/>
    <property type="evidence" value="ECO:0007669"/>
    <property type="project" value="TreeGrafter"/>
</dbReference>
<dbReference type="GO" id="GO:0005524">
    <property type="term" value="F:ATP binding"/>
    <property type="evidence" value="ECO:0007669"/>
    <property type="project" value="InterPro"/>
</dbReference>
<name>A0A498IUU0_MALDO</name>
<dbReference type="PROSITE" id="PS50011">
    <property type="entry name" value="PROTEIN_KINASE_DOM"/>
    <property type="match status" value="1"/>
</dbReference>
<dbReference type="Pfam" id="PF08355">
    <property type="entry name" value="EF_assoc_1"/>
    <property type="match status" value="1"/>
</dbReference>
<feature type="domain" description="Protein kinase" evidence="1">
    <location>
        <begin position="5"/>
        <end position="165"/>
    </location>
</feature>
<comment type="caution">
    <text evidence="2">The sequence shown here is derived from an EMBL/GenBank/DDBJ whole genome shotgun (WGS) entry which is preliminary data.</text>
</comment>
<dbReference type="AlphaFoldDB" id="A0A498IUU0"/>
<accession>A0A498IUU0</accession>
<dbReference type="EMBL" id="RDQH01000336">
    <property type="protein sequence ID" value="RXH87148.1"/>
    <property type="molecule type" value="Genomic_DNA"/>
</dbReference>
<reference evidence="2 3" key="1">
    <citation type="submission" date="2018-10" db="EMBL/GenBank/DDBJ databases">
        <title>A high-quality apple genome assembly.</title>
        <authorList>
            <person name="Hu J."/>
        </authorList>
    </citation>
    <scope>NUCLEOTIDE SEQUENCE [LARGE SCALE GENOMIC DNA]</scope>
    <source>
        <strain evidence="3">cv. HFTH1</strain>
        <tissue evidence="2">Young leaf</tissue>
    </source>
</reference>
<dbReference type="SUPFAM" id="SSF56112">
    <property type="entry name" value="Protein kinase-like (PK-like)"/>
    <property type="match status" value="1"/>
</dbReference>
<evidence type="ECO:0000259" key="1">
    <source>
        <dbReference type="PROSITE" id="PS50011"/>
    </source>
</evidence>
<evidence type="ECO:0000313" key="2">
    <source>
        <dbReference type="EMBL" id="RXH87148.1"/>
    </source>
</evidence>
<dbReference type="InterPro" id="IPR011009">
    <property type="entry name" value="Kinase-like_dom_sf"/>
</dbReference>
<dbReference type="GO" id="GO:0004672">
    <property type="term" value="F:protein kinase activity"/>
    <property type="evidence" value="ECO:0007669"/>
    <property type="project" value="InterPro"/>
</dbReference>
<evidence type="ECO:0000313" key="3">
    <source>
        <dbReference type="Proteomes" id="UP000290289"/>
    </source>
</evidence>
<proteinExistence type="predicted"/>
<dbReference type="InterPro" id="IPR050167">
    <property type="entry name" value="Ser_Thr_protein_kinase"/>
</dbReference>